<dbReference type="EMBL" id="CAOS01000003">
    <property type="protein sequence ID" value="CCO07553.1"/>
    <property type="molecule type" value="Genomic_DNA"/>
</dbReference>
<accession>K8E7R2</accession>
<dbReference type="RefSeq" id="WP_008410470.1">
    <property type="nucleotide sequence ID" value="NZ_CAOS01000003.1"/>
</dbReference>
<protein>
    <submittedName>
        <fullName evidence="1">Uncharacterized protein</fullName>
    </submittedName>
</protein>
<reference evidence="1 2" key="1">
    <citation type="journal article" date="2013" name="Genome Announc.">
        <title>Genome Sequence of the Sulfate-Reducing Bacterium Desulfotomaculum hydrothermale Lam5(T).</title>
        <authorList>
            <person name="Amin O."/>
            <person name="Fardeau M.L."/>
            <person name="Valette O."/>
            <person name="Hirschler-Rea A."/>
            <person name="Barbe V."/>
            <person name="Medigue C."/>
            <person name="Vacherie B."/>
            <person name="Ollivier B."/>
            <person name="Bertin P.N."/>
            <person name="Dolla A."/>
        </authorList>
    </citation>
    <scope>NUCLEOTIDE SEQUENCE [LARGE SCALE GENOMIC DNA]</scope>
    <source>
        <strain evidence="2">Lam5 / DSM 18033</strain>
    </source>
</reference>
<organism evidence="1 2">
    <name type="scientific">Desulforamulus hydrothermalis Lam5 = DSM 18033</name>
    <dbReference type="NCBI Taxonomy" id="1121428"/>
    <lineage>
        <taxon>Bacteria</taxon>
        <taxon>Bacillati</taxon>
        <taxon>Bacillota</taxon>
        <taxon>Clostridia</taxon>
        <taxon>Eubacteriales</taxon>
        <taxon>Peptococcaceae</taxon>
        <taxon>Desulforamulus</taxon>
    </lineage>
</organism>
<sequence length="112" mass="12899">MEELLKQILGKLELLEGIPSKLEVIDSKLEQMERANQERFNRLETAALELLADSKETKEFQKEVRVEFAKVNNCLDDINGKLPYLIADVDILKEDTAQNKREIKVMKKLIGV</sequence>
<proteinExistence type="predicted"/>
<dbReference type="AlphaFoldDB" id="K8E7R2"/>
<name>K8E7R2_9FIRM</name>
<evidence type="ECO:0000313" key="1">
    <source>
        <dbReference type="EMBL" id="CCO07553.1"/>
    </source>
</evidence>
<evidence type="ECO:0000313" key="2">
    <source>
        <dbReference type="Proteomes" id="UP000009315"/>
    </source>
</evidence>
<gene>
    <name evidence="1" type="ORF">DESHY_110499</name>
</gene>
<comment type="caution">
    <text evidence="1">The sequence shown here is derived from an EMBL/GenBank/DDBJ whole genome shotgun (WGS) entry which is preliminary data.</text>
</comment>
<keyword evidence="2" id="KW-1185">Reference proteome</keyword>
<dbReference type="Proteomes" id="UP000009315">
    <property type="component" value="Unassembled WGS sequence"/>
</dbReference>